<dbReference type="Pfam" id="PF00069">
    <property type="entry name" value="Pkinase"/>
    <property type="match status" value="1"/>
</dbReference>
<evidence type="ECO:0000256" key="12">
    <source>
        <dbReference type="ARBA" id="ARBA00033194"/>
    </source>
</evidence>
<dbReference type="InterPro" id="IPR008266">
    <property type="entry name" value="Tyr_kinase_AS"/>
</dbReference>
<keyword evidence="9" id="KW-0418">Kinase</keyword>
<dbReference type="RefSeq" id="XP_066692681.1">
    <property type="nucleotide sequence ID" value="XM_066850443.1"/>
</dbReference>
<evidence type="ECO:0000256" key="5">
    <source>
        <dbReference type="ARBA" id="ARBA00019973"/>
    </source>
</evidence>
<evidence type="ECO:0000256" key="7">
    <source>
        <dbReference type="ARBA" id="ARBA00022679"/>
    </source>
</evidence>
<dbReference type="EMBL" id="JAQQWE010000010">
    <property type="protein sequence ID" value="KAK7937353.1"/>
    <property type="molecule type" value="Genomic_DNA"/>
</dbReference>
<evidence type="ECO:0000256" key="4">
    <source>
        <dbReference type="ARBA" id="ARBA00013948"/>
    </source>
</evidence>
<keyword evidence="6" id="KW-0723">Serine/threonine-protein kinase</keyword>
<reference evidence="16 17" key="1">
    <citation type="submission" date="2023-01" db="EMBL/GenBank/DDBJ databases">
        <title>Analysis of 21 Apiospora genomes using comparative genomics revels a genus with tremendous synthesis potential of carbohydrate active enzymes and secondary metabolites.</title>
        <authorList>
            <person name="Sorensen T."/>
        </authorList>
    </citation>
    <scope>NUCLEOTIDE SEQUENCE [LARGE SCALE GENOMIC DNA]</scope>
    <source>
        <strain evidence="16 17">CBS 24483</strain>
    </source>
</reference>
<evidence type="ECO:0000256" key="13">
    <source>
        <dbReference type="ARBA" id="ARBA00047899"/>
    </source>
</evidence>
<evidence type="ECO:0000313" key="17">
    <source>
        <dbReference type="Proteomes" id="UP001391051"/>
    </source>
</evidence>
<name>A0ABR1PSE4_9PEZI</name>
<sequence>MVWLCYEAAVKKWRAVQVGRASHTEEENGELLLESIMEKNSIGAAEALENHILLPLETFWIDSINGKHLCTVLPLLGPRLSDWVRWIQTDKPDRVKSINTQLVKGMGFLHKNGICHGDFRPQNILMQLQDGALDEISVYEMRKEILGKPVMTEVLLGSGERSPFSPEYSYSRG</sequence>
<dbReference type="InterPro" id="IPR051334">
    <property type="entry name" value="SRPK"/>
</dbReference>
<evidence type="ECO:0000313" key="16">
    <source>
        <dbReference type="EMBL" id="KAK7937353.1"/>
    </source>
</evidence>
<dbReference type="EC" id="2.7.11.1" evidence="3"/>
<evidence type="ECO:0000259" key="15">
    <source>
        <dbReference type="PROSITE" id="PS50011"/>
    </source>
</evidence>
<evidence type="ECO:0000256" key="10">
    <source>
        <dbReference type="ARBA" id="ARBA00022840"/>
    </source>
</evidence>
<comment type="subunit">
    <text evidence="2">Component of the EKC/KEOPS complex composed of at least BUD32, CGI121, GON7, KAE1 and PCC1; the whole complex dimerizes.</text>
</comment>
<keyword evidence="17" id="KW-1185">Reference proteome</keyword>
<dbReference type="InterPro" id="IPR011009">
    <property type="entry name" value="Kinase-like_dom_sf"/>
</dbReference>
<dbReference type="PROSITE" id="PS50011">
    <property type="entry name" value="PROTEIN_KINASE_DOM"/>
    <property type="match status" value="1"/>
</dbReference>
<dbReference type="InterPro" id="IPR000719">
    <property type="entry name" value="Prot_kinase_dom"/>
</dbReference>
<evidence type="ECO:0000256" key="11">
    <source>
        <dbReference type="ARBA" id="ARBA00030980"/>
    </source>
</evidence>
<accession>A0ABR1PSE4</accession>
<proteinExistence type="predicted"/>
<dbReference type="Gene3D" id="1.10.510.10">
    <property type="entry name" value="Transferase(Phosphotransferase) domain 1"/>
    <property type="match status" value="1"/>
</dbReference>
<comment type="caution">
    <text evidence="16">The sequence shown here is derived from an EMBL/GenBank/DDBJ whole genome shotgun (WGS) entry which is preliminary data.</text>
</comment>
<evidence type="ECO:0000256" key="9">
    <source>
        <dbReference type="ARBA" id="ARBA00022777"/>
    </source>
</evidence>
<evidence type="ECO:0000256" key="2">
    <source>
        <dbReference type="ARBA" id="ARBA00011534"/>
    </source>
</evidence>
<keyword evidence="7" id="KW-0808">Transferase</keyword>
<gene>
    <name evidence="16" type="ORF">PG986_014221</name>
</gene>
<dbReference type="PROSITE" id="PS00109">
    <property type="entry name" value="PROTEIN_KINASE_TYR"/>
    <property type="match status" value="1"/>
</dbReference>
<comment type="function">
    <text evidence="1">Component of the EKC/KEOPS complex that is required for the formation of a threonylcarbamoyl group on adenosine at position 37 (t(6)A37) in tRNAs that read codons beginning with adenine. The complex is probably involved in the transfer of the threonylcarbamoyl moiety of threonylcarbamoyl-AMP (TC-AMP) to the N6 group of A37. BUD32 has ATPase activity in the context of the EKC/KEOPS complex and likely plays a supporting role to the catalytic subunit KAE1. The EKC/KEOPS complex also promotes both telomere uncapping and telomere elongation. The complex is required for efficient recruitment of transcriptional coactivators.</text>
</comment>
<dbReference type="SUPFAM" id="SSF56112">
    <property type="entry name" value="Protein kinase-like (PK-like)"/>
    <property type="match status" value="1"/>
</dbReference>
<organism evidence="16 17">
    <name type="scientific">Apiospora aurea</name>
    <dbReference type="NCBI Taxonomy" id="335848"/>
    <lineage>
        <taxon>Eukaryota</taxon>
        <taxon>Fungi</taxon>
        <taxon>Dikarya</taxon>
        <taxon>Ascomycota</taxon>
        <taxon>Pezizomycotina</taxon>
        <taxon>Sordariomycetes</taxon>
        <taxon>Xylariomycetidae</taxon>
        <taxon>Amphisphaeriales</taxon>
        <taxon>Apiosporaceae</taxon>
        <taxon>Apiospora</taxon>
    </lineage>
</organism>
<comment type="catalytic activity">
    <reaction evidence="14">
        <text>L-seryl-[protein] + ATP = O-phospho-L-seryl-[protein] + ADP + H(+)</text>
        <dbReference type="Rhea" id="RHEA:17989"/>
        <dbReference type="Rhea" id="RHEA-COMP:9863"/>
        <dbReference type="Rhea" id="RHEA-COMP:11604"/>
        <dbReference type="ChEBI" id="CHEBI:15378"/>
        <dbReference type="ChEBI" id="CHEBI:29999"/>
        <dbReference type="ChEBI" id="CHEBI:30616"/>
        <dbReference type="ChEBI" id="CHEBI:83421"/>
        <dbReference type="ChEBI" id="CHEBI:456216"/>
        <dbReference type="EC" id="2.7.11.1"/>
    </reaction>
</comment>
<dbReference type="Proteomes" id="UP001391051">
    <property type="component" value="Unassembled WGS sequence"/>
</dbReference>
<evidence type="ECO:0000256" key="8">
    <source>
        <dbReference type="ARBA" id="ARBA00022741"/>
    </source>
</evidence>
<dbReference type="Gene3D" id="3.30.200.20">
    <property type="entry name" value="Phosphorylase Kinase, domain 1"/>
    <property type="match status" value="1"/>
</dbReference>
<evidence type="ECO:0000256" key="1">
    <source>
        <dbReference type="ARBA" id="ARBA00003747"/>
    </source>
</evidence>
<evidence type="ECO:0000256" key="3">
    <source>
        <dbReference type="ARBA" id="ARBA00012513"/>
    </source>
</evidence>
<protein>
    <recommendedName>
        <fullName evidence="5">EKC/KEOPS complex subunit BUD32</fullName>
        <ecNumber evidence="3">2.7.11.1</ecNumber>
    </recommendedName>
    <alternativeName>
        <fullName evidence="11 12">Atypical Serine/threonine protein kinase BUD32</fullName>
    </alternativeName>
    <alternativeName>
        <fullName evidence="4">EKC/KEOPS complex subunit bud32</fullName>
    </alternativeName>
</protein>
<feature type="domain" description="Protein kinase" evidence="15">
    <location>
        <begin position="1"/>
        <end position="173"/>
    </location>
</feature>
<keyword evidence="8" id="KW-0547">Nucleotide-binding</keyword>
<dbReference type="PANTHER" id="PTHR47634:SF9">
    <property type="entry name" value="PROTEIN KINASE DOMAIN-CONTAINING PROTEIN-RELATED"/>
    <property type="match status" value="1"/>
</dbReference>
<dbReference type="PANTHER" id="PTHR47634">
    <property type="entry name" value="PROTEIN KINASE DOMAIN-CONTAINING PROTEIN-RELATED"/>
    <property type="match status" value="1"/>
</dbReference>
<dbReference type="GeneID" id="92083505"/>
<comment type="catalytic activity">
    <reaction evidence="13">
        <text>L-threonyl-[protein] + ATP = O-phospho-L-threonyl-[protein] + ADP + H(+)</text>
        <dbReference type="Rhea" id="RHEA:46608"/>
        <dbReference type="Rhea" id="RHEA-COMP:11060"/>
        <dbReference type="Rhea" id="RHEA-COMP:11605"/>
        <dbReference type="ChEBI" id="CHEBI:15378"/>
        <dbReference type="ChEBI" id="CHEBI:30013"/>
        <dbReference type="ChEBI" id="CHEBI:30616"/>
        <dbReference type="ChEBI" id="CHEBI:61977"/>
        <dbReference type="ChEBI" id="CHEBI:456216"/>
        <dbReference type="EC" id="2.7.11.1"/>
    </reaction>
</comment>
<evidence type="ECO:0000256" key="6">
    <source>
        <dbReference type="ARBA" id="ARBA00022527"/>
    </source>
</evidence>
<evidence type="ECO:0000256" key="14">
    <source>
        <dbReference type="ARBA" id="ARBA00048679"/>
    </source>
</evidence>
<keyword evidence="10" id="KW-0067">ATP-binding</keyword>